<dbReference type="InParanoid" id="A0A2G5DMB2"/>
<reference evidence="3 4" key="1">
    <citation type="submission" date="2017-09" db="EMBL/GenBank/DDBJ databases">
        <title>WGS assembly of Aquilegia coerulea Goldsmith.</title>
        <authorList>
            <person name="Hodges S."/>
            <person name="Kramer E."/>
            <person name="Nordborg M."/>
            <person name="Tomkins J."/>
            <person name="Borevitz J."/>
            <person name="Derieg N."/>
            <person name="Yan J."/>
            <person name="Mihaltcheva S."/>
            <person name="Hayes R.D."/>
            <person name="Rokhsar D."/>
        </authorList>
    </citation>
    <scope>NUCLEOTIDE SEQUENCE [LARGE SCALE GENOMIC DNA]</scope>
    <source>
        <strain evidence="4">cv. Goldsmith</strain>
    </source>
</reference>
<proteinExistence type="predicted"/>
<dbReference type="GO" id="GO:0005096">
    <property type="term" value="F:GTPase activator activity"/>
    <property type="evidence" value="ECO:0007669"/>
    <property type="project" value="UniProtKB-KW"/>
</dbReference>
<evidence type="ECO:0000256" key="1">
    <source>
        <dbReference type="ARBA" id="ARBA00022468"/>
    </source>
</evidence>
<protein>
    <submittedName>
        <fullName evidence="3">Uncharacterized protein</fullName>
    </submittedName>
</protein>
<evidence type="ECO:0000313" key="3">
    <source>
        <dbReference type="EMBL" id="PIA44641.1"/>
    </source>
</evidence>
<feature type="region of interest" description="Disordered" evidence="2">
    <location>
        <begin position="42"/>
        <end position="79"/>
    </location>
</feature>
<dbReference type="PANTHER" id="PTHR23177">
    <property type="entry name" value="MKIAA1688 PROTEIN"/>
    <property type="match status" value="1"/>
</dbReference>
<dbReference type="STRING" id="218851.A0A2G5DMB2"/>
<gene>
    <name evidence="3" type="ORF">AQUCO_01700320v1</name>
</gene>
<dbReference type="Proteomes" id="UP000230069">
    <property type="component" value="Unassembled WGS sequence"/>
</dbReference>
<name>A0A2G5DMB2_AQUCA</name>
<dbReference type="OrthoDB" id="1738062at2759"/>
<dbReference type="AlphaFoldDB" id="A0A2G5DMB2"/>
<dbReference type="EMBL" id="KZ305034">
    <property type="protein sequence ID" value="PIA44641.1"/>
    <property type="molecule type" value="Genomic_DNA"/>
</dbReference>
<accession>A0A2G5DMB2</accession>
<dbReference type="PANTHER" id="PTHR23177:SF35">
    <property type="entry name" value="RHO GTPASE-ACTIVATING PROTEIN GACA"/>
    <property type="match status" value="1"/>
</dbReference>
<evidence type="ECO:0000256" key="2">
    <source>
        <dbReference type="SAM" id="MobiDB-lite"/>
    </source>
</evidence>
<organism evidence="3 4">
    <name type="scientific">Aquilegia coerulea</name>
    <name type="common">Rocky mountain columbine</name>
    <dbReference type="NCBI Taxonomy" id="218851"/>
    <lineage>
        <taxon>Eukaryota</taxon>
        <taxon>Viridiplantae</taxon>
        <taxon>Streptophyta</taxon>
        <taxon>Embryophyta</taxon>
        <taxon>Tracheophyta</taxon>
        <taxon>Spermatophyta</taxon>
        <taxon>Magnoliopsida</taxon>
        <taxon>Ranunculales</taxon>
        <taxon>Ranunculaceae</taxon>
        <taxon>Thalictroideae</taxon>
        <taxon>Aquilegia</taxon>
    </lineage>
</organism>
<evidence type="ECO:0000313" key="4">
    <source>
        <dbReference type="Proteomes" id="UP000230069"/>
    </source>
</evidence>
<dbReference type="InterPro" id="IPR044785">
    <property type="entry name" value="RopGAP1-5"/>
</dbReference>
<sequence length="79" mass="9142">MQEILVFAPNMTHMSDLVTVLMHAVQVMNLLKTLIIKTLREREETTTGGYSPYERQTDGKYDSQQELDMSCKEGTQFRL</sequence>
<keyword evidence="1" id="KW-0343">GTPase activation</keyword>
<keyword evidence="4" id="KW-1185">Reference proteome</keyword>